<sequence>MGNSAPSHSHGDPGGIVSLSSCRFLELRNKRSLILIVQETAKVDQTPDREKRKEEEEEEKEEEEEEETGK</sequence>
<keyword evidence="3" id="KW-1185">Reference proteome</keyword>
<dbReference type="Proteomes" id="UP000314294">
    <property type="component" value="Unassembled WGS sequence"/>
</dbReference>
<accession>A0A4Z2HDW9</accession>
<proteinExistence type="predicted"/>
<name>A0A4Z2HDW9_9TELE</name>
<organism evidence="2 3">
    <name type="scientific">Liparis tanakae</name>
    <name type="common">Tanaka's snailfish</name>
    <dbReference type="NCBI Taxonomy" id="230148"/>
    <lineage>
        <taxon>Eukaryota</taxon>
        <taxon>Metazoa</taxon>
        <taxon>Chordata</taxon>
        <taxon>Craniata</taxon>
        <taxon>Vertebrata</taxon>
        <taxon>Euteleostomi</taxon>
        <taxon>Actinopterygii</taxon>
        <taxon>Neopterygii</taxon>
        <taxon>Teleostei</taxon>
        <taxon>Neoteleostei</taxon>
        <taxon>Acanthomorphata</taxon>
        <taxon>Eupercaria</taxon>
        <taxon>Perciformes</taxon>
        <taxon>Cottioidei</taxon>
        <taxon>Cottales</taxon>
        <taxon>Liparidae</taxon>
        <taxon>Liparis</taxon>
    </lineage>
</organism>
<protein>
    <submittedName>
        <fullName evidence="2">Uncharacterized protein</fullName>
    </submittedName>
</protein>
<dbReference type="AlphaFoldDB" id="A0A4Z2HDW9"/>
<gene>
    <name evidence="2" type="ORF">EYF80_025696</name>
</gene>
<comment type="caution">
    <text evidence="2">The sequence shown here is derived from an EMBL/GenBank/DDBJ whole genome shotgun (WGS) entry which is preliminary data.</text>
</comment>
<evidence type="ECO:0000256" key="1">
    <source>
        <dbReference type="SAM" id="MobiDB-lite"/>
    </source>
</evidence>
<feature type="compositionally biased region" description="Basic and acidic residues" evidence="1">
    <location>
        <begin position="41"/>
        <end position="54"/>
    </location>
</feature>
<evidence type="ECO:0000313" key="3">
    <source>
        <dbReference type="Proteomes" id="UP000314294"/>
    </source>
</evidence>
<feature type="compositionally biased region" description="Acidic residues" evidence="1">
    <location>
        <begin position="55"/>
        <end position="70"/>
    </location>
</feature>
<evidence type="ECO:0000313" key="2">
    <source>
        <dbReference type="EMBL" id="TNN64078.1"/>
    </source>
</evidence>
<reference evidence="2 3" key="1">
    <citation type="submission" date="2019-03" db="EMBL/GenBank/DDBJ databases">
        <title>First draft genome of Liparis tanakae, snailfish: a comprehensive survey of snailfish specific genes.</title>
        <authorList>
            <person name="Kim W."/>
            <person name="Song I."/>
            <person name="Jeong J.-H."/>
            <person name="Kim D."/>
            <person name="Kim S."/>
            <person name="Ryu S."/>
            <person name="Song J.Y."/>
            <person name="Lee S.K."/>
        </authorList>
    </citation>
    <scope>NUCLEOTIDE SEQUENCE [LARGE SCALE GENOMIC DNA]</scope>
    <source>
        <tissue evidence="2">Muscle</tissue>
    </source>
</reference>
<dbReference type="EMBL" id="SRLO01000259">
    <property type="protein sequence ID" value="TNN64078.1"/>
    <property type="molecule type" value="Genomic_DNA"/>
</dbReference>
<feature type="region of interest" description="Disordered" evidence="1">
    <location>
        <begin position="36"/>
        <end position="70"/>
    </location>
</feature>